<feature type="transmembrane region" description="Helical" evidence="3">
    <location>
        <begin position="498"/>
        <end position="518"/>
    </location>
</feature>
<name>A0A7J7JML8_BUGNE</name>
<evidence type="ECO:0000256" key="2">
    <source>
        <dbReference type="SAM" id="MobiDB-lite"/>
    </source>
</evidence>
<dbReference type="InterPro" id="IPR050327">
    <property type="entry name" value="Proton-linked_MCT"/>
</dbReference>
<accession>A0A7J7JML8</accession>
<dbReference type="OrthoDB" id="6509908at2759"/>
<feature type="transmembrane region" description="Helical" evidence="3">
    <location>
        <begin position="373"/>
        <end position="395"/>
    </location>
</feature>
<keyword evidence="3" id="KW-0472">Membrane</keyword>
<protein>
    <submittedName>
        <fullName evidence="5">SLC16A12</fullName>
    </submittedName>
</protein>
<evidence type="ECO:0000256" key="3">
    <source>
        <dbReference type="SAM" id="Phobius"/>
    </source>
</evidence>
<feature type="compositionally biased region" description="Polar residues" evidence="2">
    <location>
        <begin position="295"/>
        <end position="317"/>
    </location>
</feature>
<feature type="transmembrane region" description="Helical" evidence="3">
    <location>
        <begin position="437"/>
        <end position="458"/>
    </location>
</feature>
<evidence type="ECO:0000256" key="1">
    <source>
        <dbReference type="ARBA" id="ARBA00004141"/>
    </source>
</evidence>
<dbReference type="GO" id="GO:0016020">
    <property type="term" value="C:membrane"/>
    <property type="evidence" value="ECO:0007669"/>
    <property type="project" value="UniProtKB-SubCell"/>
</dbReference>
<dbReference type="PANTHER" id="PTHR11360:SF284">
    <property type="entry name" value="EG:103B4.3 PROTEIN-RELATED"/>
    <property type="match status" value="1"/>
</dbReference>
<dbReference type="PROSITE" id="PS50850">
    <property type="entry name" value="MFS"/>
    <property type="match status" value="1"/>
</dbReference>
<feature type="transmembrane region" description="Helical" evidence="3">
    <location>
        <begin position="116"/>
        <end position="138"/>
    </location>
</feature>
<feature type="transmembrane region" description="Helical" evidence="3">
    <location>
        <begin position="530"/>
        <end position="551"/>
    </location>
</feature>
<dbReference type="SUPFAM" id="SSF103473">
    <property type="entry name" value="MFS general substrate transporter"/>
    <property type="match status" value="1"/>
</dbReference>
<evidence type="ECO:0000313" key="6">
    <source>
        <dbReference type="Proteomes" id="UP000593567"/>
    </source>
</evidence>
<dbReference type="InterPro" id="IPR011701">
    <property type="entry name" value="MFS"/>
</dbReference>
<feature type="transmembrane region" description="Helical" evidence="3">
    <location>
        <begin position="464"/>
        <end position="486"/>
    </location>
</feature>
<dbReference type="Pfam" id="PF07690">
    <property type="entry name" value="MFS_1"/>
    <property type="match status" value="2"/>
</dbReference>
<feature type="transmembrane region" description="Helical" evidence="3">
    <location>
        <begin position="150"/>
        <end position="170"/>
    </location>
</feature>
<evidence type="ECO:0000313" key="5">
    <source>
        <dbReference type="EMBL" id="KAF6027579.1"/>
    </source>
</evidence>
<feature type="domain" description="Major facilitator superfamily (MFS) profile" evidence="4">
    <location>
        <begin position="372"/>
        <end position="569"/>
    </location>
</feature>
<organism evidence="5 6">
    <name type="scientific">Bugula neritina</name>
    <name type="common">Brown bryozoan</name>
    <name type="synonym">Sertularia neritina</name>
    <dbReference type="NCBI Taxonomy" id="10212"/>
    <lineage>
        <taxon>Eukaryota</taxon>
        <taxon>Metazoa</taxon>
        <taxon>Spiralia</taxon>
        <taxon>Lophotrochozoa</taxon>
        <taxon>Bryozoa</taxon>
        <taxon>Gymnolaemata</taxon>
        <taxon>Cheilostomatida</taxon>
        <taxon>Flustrina</taxon>
        <taxon>Buguloidea</taxon>
        <taxon>Bugulidae</taxon>
        <taxon>Bugula</taxon>
    </lineage>
</organism>
<dbReference type="EMBL" id="VXIV02002067">
    <property type="protein sequence ID" value="KAF6027579.1"/>
    <property type="molecule type" value="Genomic_DNA"/>
</dbReference>
<feature type="region of interest" description="Disordered" evidence="2">
    <location>
        <begin position="284"/>
        <end position="317"/>
    </location>
</feature>
<dbReference type="AlphaFoldDB" id="A0A7J7JML8"/>
<keyword evidence="3" id="KW-1133">Transmembrane helix</keyword>
<sequence>MHSIGLDLDYLLLKQVVTLLYTEALTFTSAGIFALHAGGFRCQGILLVEIKERFNGVYSTSTLIWVLSIKYIITGLLGPLASLIIVKTSCRTAALIGVFLDALSYVGLAYSPNLPAMLVSHSLVGGVGNSLIILVPFLASGPYFQKRKALALGLTAGGSGLGGIVLPYILRPLFDNYSFSGASLLYAGFTLHFLVLSSLLRPISYYESLYSNDLEYVGRRSKVAESEGIAATSKLLSGDGSEYEVEMKQTDQGEASLSPLNVVNHSGYIGSSWTKSPDHACSVQASSTSHLSSSPNLKTSGQASHLSVSGQASSPAHQSNKLEADSVLIISTGDLFASTALVCHAGSTTPVSKELTPLSQDQFNWRVLLMPKFLLVGFSIAAFGLGVCVVFSALPPLSKELGISKDAIATALTCSGVLDTPARILNGLLADRKLVSATVQFAACLFIAGSLTFLNAVVYGFPGIVLTLIGMSMAGTSSYSLTPVVLRELIGIENLTSGMGLVMAFQSTAFICSTYITGAIYDATQSWRVVYFYIGSSMMAGGAITGTYCLYKNCRTLCSRNQPTNSNKL</sequence>
<dbReference type="Gene3D" id="1.20.1250.20">
    <property type="entry name" value="MFS general substrate transporter like domains"/>
    <property type="match status" value="2"/>
</dbReference>
<keyword evidence="6" id="KW-1185">Reference proteome</keyword>
<gene>
    <name evidence="5" type="ORF">EB796_014100</name>
</gene>
<dbReference type="PANTHER" id="PTHR11360">
    <property type="entry name" value="MONOCARBOXYLATE TRANSPORTER"/>
    <property type="match status" value="1"/>
</dbReference>
<feature type="transmembrane region" description="Helical" evidence="3">
    <location>
        <begin position="93"/>
        <end position="110"/>
    </location>
</feature>
<reference evidence="5" key="1">
    <citation type="submission" date="2020-06" db="EMBL/GenBank/DDBJ databases">
        <title>Draft genome of Bugula neritina, a colonial animal packing powerful symbionts and potential medicines.</title>
        <authorList>
            <person name="Rayko M."/>
        </authorList>
    </citation>
    <scope>NUCLEOTIDE SEQUENCE [LARGE SCALE GENOMIC DNA]</scope>
    <source>
        <strain evidence="5">Kwan_BN1</strain>
    </source>
</reference>
<feature type="transmembrane region" description="Helical" evidence="3">
    <location>
        <begin position="407"/>
        <end position="425"/>
    </location>
</feature>
<dbReference type="InterPro" id="IPR036259">
    <property type="entry name" value="MFS_trans_sf"/>
</dbReference>
<feature type="compositionally biased region" description="Low complexity" evidence="2">
    <location>
        <begin position="284"/>
        <end position="294"/>
    </location>
</feature>
<dbReference type="InterPro" id="IPR020846">
    <property type="entry name" value="MFS_dom"/>
</dbReference>
<feature type="transmembrane region" description="Helical" evidence="3">
    <location>
        <begin position="182"/>
        <end position="200"/>
    </location>
</feature>
<evidence type="ECO:0000259" key="4">
    <source>
        <dbReference type="PROSITE" id="PS50850"/>
    </source>
</evidence>
<feature type="transmembrane region" description="Helical" evidence="3">
    <location>
        <begin position="63"/>
        <end position="86"/>
    </location>
</feature>
<comment type="caution">
    <text evidence="5">The sequence shown here is derived from an EMBL/GenBank/DDBJ whole genome shotgun (WGS) entry which is preliminary data.</text>
</comment>
<proteinExistence type="predicted"/>
<dbReference type="GO" id="GO:0008028">
    <property type="term" value="F:monocarboxylic acid transmembrane transporter activity"/>
    <property type="evidence" value="ECO:0007669"/>
    <property type="project" value="TreeGrafter"/>
</dbReference>
<comment type="subcellular location">
    <subcellularLocation>
        <location evidence="1">Membrane</location>
        <topology evidence="1">Multi-pass membrane protein</topology>
    </subcellularLocation>
</comment>
<dbReference type="Proteomes" id="UP000593567">
    <property type="component" value="Unassembled WGS sequence"/>
</dbReference>
<keyword evidence="3" id="KW-0812">Transmembrane</keyword>